<feature type="transmembrane region" description="Helical" evidence="6">
    <location>
        <begin position="283"/>
        <end position="301"/>
    </location>
</feature>
<evidence type="ECO:0000256" key="4">
    <source>
        <dbReference type="ARBA" id="ARBA00022989"/>
    </source>
</evidence>
<dbReference type="InterPro" id="IPR004752">
    <property type="entry name" value="AmpG_permease/AT-1"/>
</dbReference>
<dbReference type="Pfam" id="PF07690">
    <property type="entry name" value="MFS_1"/>
    <property type="match status" value="1"/>
</dbReference>
<keyword evidence="5 6" id="KW-0472">Membrane</keyword>
<comment type="caution">
    <text evidence="8">The sequence shown here is derived from an EMBL/GenBank/DDBJ whole genome shotgun (WGS) entry which is preliminary data.</text>
</comment>
<feature type="transmembrane region" description="Helical" evidence="6">
    <location>
        <begin position="93"/>
        <end position="111"/>
    </location>
</feature>
<dbReference type="PANTHER" id="PTHR12778">
    <property type="entry name" value="SOLUTE CARRIER FAMILY 33 ACETYL-COA TRANSPORTER -RELATED"/>
    <property type="match status" value="1"/>
</dbReference>
<name>A0A369CDQ1_9GAMM</name>
<evidence type="ECO:0000256" key="6">
    <source>
        <dbReference type="SAM" id="Phobius"/>
    </source>
</evidence>
<feature type="transmembrane region" description="Helical" evidence="6">
    <location>
        <begin position="242"/>
        <end position="263"/>
    </location>
</feature>
<feature type="transmembrane region" description="Helical" evidence="6">
    <location>
        <begin position="335"/>
        <end position="359"/>
    </location>
</feature>
<dbReference type="PROSITE" id="PS50850">
    <property type="entry name" value="MFS"/>
    <property type="match status" value="1"/>
</dbReference>
<accession>A0A369CDQ1</accession>
<evidence type="ECO:0000256" key="2">
    <source>
        <dbReference type="ARBA" id="ARBA00022448"/>
    </source>
</evidence>
<proteinExistence type="predicted"/>
<feature type="domain" description="Major facilitator superfamily (MFS) profile" evidence="7">
    <location>
        <begin position="20"/>
        <end position="424"/>
    </location>
</feature>
<comment type="subcellular location">
    <subcellularLocation>
        <location evidence="1">Membrane</location>
        <topology evidence="1">Multi-pass membrane protein</topology>
    </subcellularLocation>
</comment>
<evidence type="ECO:0000313" key="8">
    <source>
        <dbReference type="EMBL" id="RCX31348.1"/>
    </source>
</evidence>
<dbReference type="InterPro" id="IPR036259">
    <property type="entry name" value="MFS_trans_sf"/>
</dbReference>
<evidence type="ECO:0000313" key="9">
    <source>
        <dbReference type="Proteomes" id="UP000252707"/>
    </source>
</evidence>
<dbReference type="InterPro" id="IPR011701">
    <property type="entry name" value="MFS"/>
</dbReference>
<sequence>MGPSSFSRWFEAAAVYRDRRMLAILLLGFSSGLPLALSFQTLSVWLTESGVDKTAIGLFALVGLPYTLKFLWAPLMDRLPLPLFGRLGRRRGWGIATQLALMGAVLGLGASDPAADPWLTAALAMGVAFCSASQDIVVDAYRVDILEERSYGAGAATIVLGYRMGMLVSGAGALYLADWFGWQAAYTAMAALVAVGIATLLLSPEPRAPEPEPAPAGTPGRRHWLREMVVDPFADFMRRPEWLLILLFILLYKFGDAVAGVMSNPFYIEMGFSKSEIASVSKIFGLGATIAGGFLGGVVVSRMGVMKSLLVCGFLQMASNLMFVVQAQAGYHLGLLTLTIGLENLSGGMGTAAFVAYLSGLCNPAYTATQYALLSSFMAFGRTVLASSGGWLAERLDWVLFFLLSTAAALPGLLLLAWLMGRAPRPRAAAP</sequence>
<keyword evidence="4 6" id="KW-1133">Transmembrane helix</keyword>
<feature type="transmembrane region" description="Helical" evidence="6">
    <location>
        <begin position="308"/>
        <end position="329"/>
    </location>
</feature>
<evidence type="ECO:0000256" key="1">
    <source>
        <dbReference type="ARBA" id="ARBA00004141"/>
    </source>
</evidence>
<keyword evidence="9" id="KW-1185">Reference proteome</keyword>
<dbReference type="InterPro" id="IPR020846">
    <property type="entry name" value="MFS_dom"/>
</dbReference>
<dbReference type="EMBL" id="QPJY01000003">
    <property type="protein sequence ID" value="RCX31348.1"/>
    <property type="molecule type" value="Genomic_DNA"/>
</dbReference>
<dbReference type="FunFam" id="1.20.1250.20:FF:000072">
    <property type="entry name" value="Muropeptide transporter AmpG"/>
    <property type="match status" value="1"/>
</dbReference>
<evidence type="ECO:0000256" key="5">
    <source>
        <dbReference type="ARBA" id="ARBA00023136"/>
    </source>
</evidence>
<feature type="transmembrane region" description="Helical" evidence="6">
    <location>
        <begin position="371"/>
        <end position="392"/>
    </location>
</feature>
<feature type="transmembrane region" description="Helical" evidence="6">
    <location>
        <begin position="54"/>
        <end position="72"/>
    </location>
</feature>
<dbReference type="GO" id="GO:0016020">
    <property type="term" value="C:membrane"/>
    <property type="evidence" value="ECO:0007669"/>
    <property type="project" value="UniProtKB-SubCell"/>
</dbReference>
<dbReference type="Gene3D" id="1.20.1250.20">
    <property type="entry name" value="MFS general substrate transporter like domains"/>
    <property type="match status" value="2"/>
</dbReference>
<feature type="transmembrane region" description="Helical" evidence="6">
    <location>
        <begin position="150"/>
        <end position="177"/>
    </location>
</feature>
<organism evidence="8 9">
    <name type="scientific">Thioalbus denitrificans</name>
    <dbReference type="NCBI Taxonomy" id="547122"/>
    <lineage>
        <taxon>Bacteria</taxon>
        <taxon>Pseudomonadati</taxon>
        <taxon>Pseudomonadota</taxon>
        <taxon>Gammaproteobacteria</taxon>
        <taxon>Chromatiales</taxon>
        <taxon>Ectothiorhodospiraceae</taxon>
        <taxon>Thioalbus</taxon>
    </lineage>
</organism>
<dbReference type="SUPFAM" id="SSF103473">
    <property type="entry name" value="MFS general substrate transporter"/>
    <property type="match status" value="1"/>
</dbReference>
<feature type="transmembrane region" description="Helical" evidence="6">
    <location>
        <begin position="398"/>
        <end position="419"/>
    </location>
</feature>
<feature type="transmembrane region" description="Helical" evidence="6">
    <location>
        <begin position="117"/>
        <end position="138"/>
    </location>
</feature>
<dbReference type="NCBIfam" id="TIGR00901">
    <property type="entry name" value="2A0125"/>
    <property type="match status" value="1"/>
</dbReference>
<dbReference type="AlphaFoldDB" id="A0A369CDQ1"/>
<protein>
    <submittedName>
        <fullName evidence="8">PAT family beta-lactamase induction signal transducer AmpG</fullName>
    </submittedName>
</protein>
<dbReference type="OrthoDB" id="9787815at2"/>
<dbReference type="GO" id="GO:0022857">
    <property type="term" value="F:transmembrane transporter activity"/>
    <property type="evidence" value="ECO:0007669"/>
    <property type="project" value="InterPro"/>
</dbReference>
<dbReference type="PANTHER" id="PTHR12778:SF10">
    <property type="entry name" value="MAJOR FACILITATOR SUPERFAMILY DOMAIN-CONTAINING PROTEIN 3"/>
    <property type="match status" value="1"/>
</dbReference>
<dbReference type="CDD" id="cd17486">
    <property type="entry name" value="MFS_AmpG_like"/>
    <property type="match status" value="1"/>
</dbReference>
<evidence type="ECO:0000256" key="3">
    <source>
        <dbReference type="ARBA" id="ARBA00022692"/>
    </source>
</evidence>
<evidence type="ECO:0000259" key="7">
    <source>
        <dbReference type="PROSITE" id="PS50850"/>
    </source>
</evidence>
<keyword evidence="3 6" id="KW-0812">Transmembrane</keyword>
<gene>
    <name evidence="8" type="ORF">DFQ59_103316</name>
</gene>
<feature type="transmembrane region" description="Helical" evidence="6">
    <location>
        <begin position="183"/>
        <end position="202"/>
    </location>
</feature>
<dbReference type="Proteomes" id="UP000252707">
    <property type="component" value="Unassembled WGS sequence"/>
</dbReference>
<keyword evidence="2" id="KW-0813">Transport</keyword>
<reference evidence="8 9" key="1">
    <citation type="submission" date="2018-07" db="EMBL/GenBank/DDBJ databases">
        <title>Genomic Encyclopedia of Type Strains, Phase IV (KMG-IV): sequencing the most valuable type-strain genomes for metagenomic binning, comparative biology and taxonomic classification.</title>
        <authorList>
            <person name="Goeker M."/>
        </authorList>
    </citation>
    <scope>NUCLEOTIDE SEQUENCE [LARGE SCALE GENOMIC DNA]</scope>
    <source>
        <strain evidence="8 9">DSM 26407</strain>
    </source>
</reference>